<accession>A0A1F5JAB4</accession>
<keyword evidence="1" id="KW-0139">CF(1)</keyword>
<dbReference type="Pfam" id="PF02823">
    <property type="entry name" value="ATP-synt_DE_N"/>
    <property type="match status" value="1"/>
</dbReference>
<evidence type="ECO:0000313" key="4">
    <source>
        <dbReference type="Proteomes" id="UP000177042"/>
    </source>
</evidence>
<dbReference type="AlphaFoldDB" id="A0A1F5JAB4"/>
<name>A0A1F5JAB4_9BACT</name>
<dbReference type="InterPro" id="IPR036771">
    <property type="entry name" value="ATPsynth_dsu/esu_N"/>
</dbReference>
<dbReference type="SUPFAM" id="SSF51344">
    <property type="entry name" value="Epsilon subunit of F1F0-ATP synthase N-terminal domain"/>
    <property type="match status" value="1"/>
</dbReference>
<organism evidence="3 4">
    <name type="scientific">Candidatus Daviesbacteria bacterium RIFCSPHIGHO2_02_FULL_39_12</name>
    <dbReference type="NCBI Taxonomy" id="1797770"/>
    <lineage>
        <taxon>Bacteria</taxon>
        <taxon>Candidatus Daviesiibacteriota</taxon>
    </lineage>
</organism>
<protein>
    <recommendedName>
        <fullName evidence="2">ATP synthase F1 complex delta/epsilon subunit N-terminal domain-containing protein</fullName>
    </recommendedName>
</protein>
<gene>
    <name evidence="3" type="ORF">A3C26_03475</name>
</gene>
<evidence type="ECO:0000256" key="1">
    <source>
        <dbReference type="ARBA" id="ARBA00023196"/>
    </source>
</evidence>
<dbReference type="EMBL" id="MFCX01000023">
    <property type="protein sequence ID" value="OGE25581.1"/>
    <property type="molecule type" value="Genomic_DNA"/>
</dbReference>
<reference evidence="3 4" key="1">
    <citation type="journal article" date="2016" name="Nat. Commun.">
        <title>Thousands of microbial genomes shed light on interconnected biogeochemical processes in an aquifer system.</title>
        <authorList>
            <person name="Anantharaman K."/>
            <person name="Brown C.T."/>
            <person name="Hug L.A."/>
            <person name="Sharon I."/>
            <person name="Castelle C.J."/>
            <person name="Probst A.J."/>
            <person name="Thomas B.C."/>
            <person name="Singh A."/>
            <person name="Wilkins M.J."/>
            <person name="Karaoz U."/>
            <person name="Brodie E.L."/>
            <person name="Williams K.H."/>
            <person name="Hubbard S.S."/>
            <person name="Banfield J.F."/>
        </authorList>
    </citation>
    <scope>NUCLEOTIDE SEQUENCE [LARGE SCALE GENOMIC DNA]</scope>
</reference>
<keyword evidence="1" id="KW-0066">ATP synthesis</keyword>
<comment type="caution">
    <text evidence="3">The sequence shown here is derived from an EMBL/GenBank/DDBJ whole genome shotgun (WGS) entry which is preliminary data.</text>
</comment>
<evidence type="ECO:0000259" key="2">
    <source>
        <dbReference type="Pfam" id="PF02823"/>
    </source>
</evidence>
<dbReference type="Proteomes" id="UP000177042">
    <property type="component" value="Unassembled WGS sequence"/>
</dbReference>
<dbReference type="Gene3D" id="2.60.15.10">
    <property type="entry name" value="F0F1 ATP synthase delta/epsilon subunit, N-terminal"/>
    <property type="match status" value="1"/>
</dbReference>
<feature type="domain" description="ATP synthase F1 complex delta/epsilon subunit N-terminal" evidence="2">
    <location>
        <begin position="6"/>
        <end position="82"/>
    </location>
</feature>
<dbReference type="GO" id="GO:0015986">
    <property type="term" value="P:proton motive force-driven ATP synthesis"/>
    <property type="evidence" value="ECO:0007669"/>
    <property type="project" value="InterPro"/>
</dbReference>
<dbReference type="InterPro" id="IPR020546">
    <property type="entry name" value="ATP_synth_F1_dsu/esu_N"/>
</dbReference>
<sequence>MINPTLHVRIISPQSLLLDTQAESISSRNLQGNFDILPQHANFLTVVEKQPIIVRVKNQKPLRFDLPLAIIFATENKVNIYTYALPQNVEDRH</sequence>
<evidence type="ECO:0000313" key="3">
    <source>
        <dbReference type="EMBL" id="OGE25581.1"/>
    </source>
</evidence>
<dbReference type="GO" id="GO:0045259">
    <property type="term" value="C:proton-transporting ATP synthase complex"/>
    <property type="evidence" value="ECO:0007669"/>
    <property type="project" value="UniProtKB-KW"/>
</dbReference>
<proteinExistence type="predicted"/>